<keyword evidence="3" id="KW-1185">Reference proteome</keyword>
<sequence length="79" mass="8111">MKVTVIFASLMAAVAMAAPAAVEPRADEATCFARCAVRCRGPLPVVAVCLAACAARCASAAEDGEEVEVDFAKLLPEVN</sequence>
<dbReference type="RefSeq" id="XP_070918157.1">
    <property type="nucleotide sequence ID" value="XM_071062056.1"/>
</dbReference>
<feature type="signal peptide" evidence="1">
    <location>
        <begin position="1"/>
        <end position="17"/>
    </location>
</feature>
<gene>
    <name evidence="2" type="ORF">MFIFM68171_06636</name>
</gene>
<feature type="chain" id="PRO_5047050136" evidence="1">
    <location>
        <begin position="18"/>
        <end position="79"/>
    </location>
</feature>
<dbReference type="EMBL" id="BAAFSV010000003">
    <property type="protein sequence ID" value="GAB1316426.1"/>
    <property type="molecule type" value="Genomic_DNA"/>
</dbReference>
<evidence type="ECO:0000313" key="2">
    <source>
        <dbReference type="EMBL" id="GAB1316426.1"/>
    </source>
</evidence>
<dbReference type="Proteomes" id="UP001628179">
    <property type="component" value="Unassembled WGS sequence"/>
</dbReference>
<protein>
    <submittedName>
        <fullName evidence="2">Uncharacterized protein</fullName>
    </submittedName>
</protein>
<comment type="caution">
    <text evidence="2">The sequence shown here is derived from an EMBL/GenBank/DDBJ whole genome shotgun (WGS) entry which is preliminary data.</text>
</comment>
<reference evidence="2 3" key="1">
    <citation type="submission" date="2024-09" db="EMBL/GenBank/DDBJ databases">
        <title>Itraconazole resistance in Madurella fahalii resulting from another homologue of gene encoding cytochrome P450 14-alpha sterol demethylase (CYP51).</title>
        <authorList>
            <person name="Yoshioka I."/>
            <person name="Fahal A.H."/>
            <person name="Kaneko S."/>
            <person name="Yaguchi T."/>
        </authorList>
    </citation>
    <scope>NUCLEOTIDE SEQUENCE [LARGE SCALE GENOMIC DNA]</scope>
    <source>
        <strain evidence="2 3">IFM 68171</strain>
    </source>
</reference>
<accession>A0ABQ0GF79</accession>
<keyword evidence="1" id="KW-0732">Signal</keyword>
<name>A0ABQ0GF79_9PEZI</name>
<proteinExistence type="predicted"/>
<dbReference type="GeneID" id="98177379"/>
<evidence type="ECO:0000313" key="3">
    <source>
        <dbReference type="Proteomes" id="UP001628179"/>
    </source>
</evidence>
<evidence type="ECO:0000256" key="1">
    <source>
        <dbReference type="SAM" id="SignalP"/>
    </source>
</evidence>
<organism evidence="2 3">
    <name type="scientific">Madurella fahalii</name>
    <dbReference type="NCBI Taxonomy" id="1157608"/>
    <lineage>
        <taxon>Eukaryota</taxon>
        <taxon>Fungi</taxon>
        <taxon>Dikarya</taxon>
        <taxon>Ascomycota</taxon>
        <taxon>Pezizomycotina</taxon>
        <taxon>Sordariomycetes</taxon>
        <taxon>Sordariomycetidae</taxon>
        <taxon>Sordariales</taxon>
        <taxon>Sordariales incertae sedis</taxon>
        <taxon>Madurella</taxon>
    </lineage>
</organism>